<reference evidence="9 10" key="1">
    <citation type="journal article" date="2016" name="Front. Microbiol.">
        <title>Genomic Resource of Rice Seed Associated Bacteria.</title>
        <authorList>
            <person name="Midha S."/>
            <person name="Bansal K."/>
            <person name="Sharma S."/>
            <person name="Kumar N."/>
            <person name="Patil P.P."/>
            <person name="Chaudhry V."/>
            <person name="Patil P.B."/>
        </authorList>
    </citation>
    <scope>NUCLEOTIDE SEQUENCE [LARGE SCALE GENOMIC DNA]</scope>
    <source>
        <strain evidence="9 10">RSA3</strain>
    </source>
</reference>
<dbReference type="Pfam" id="PF00528">
    <property type="entry name" value="BPD_transp_1"/>
    <property type="match status" value="1"/>
</dbReference>
<dbReference type="PATRIC" id="fig|2033.4.peg.2526"/>
<dbReference type="PROSITE" id="PS50928">
    <property type="entry name" value="ABC_TM1"/>
    <property type="match status" value="1"/>
</dbReference>
<feature type="transmembrane region" description="Helical" evidence="7">
    <location>
        <begin position="210"/>
        <end position="235"/>
    </location>
</feature>
<evidence type="ECO:0000256" key="5">
    <source>
        <dbReference type="ARBA" id="ARBA00022989"/>
    </source>
</evidence>
<evidence type="ECO:0000259" key="8">
    <source>
        <dbReference type="PROSITE" id="PS50928"/>
    </source>
</evidence>
<evidence type="ECO:0000256" key="7">
    <source>
        <dbReference type="RuleBase" id="RU363032"/>
    </source>
</evidence>
<dbReference type="PANTHER" id="PTHR43744:SF12">
    <property type="entry name" value="ABC TRANSPORTER PERMEASE PROTEIN MG189-RELATED"/>
    <property type="match status" value="1"/>
</dbReference>
<feature type="domain" description="ABC transmembrane type-1" evidence="8">
    <location>
        <begin position="95"/>
        <end position="287"/>
    </location>
</feature>
<evidence type="ECO:0000256" key="6">
    <source>
        <dbReference type="ARBA" id="ARBA00023136"/>
    </source>
</evidence>
<evidence type="ECO:0000256" key="4">
    <source>
        <dbReference type="ARBA" id="ARBA00022692"/>
    </source>
</evidence>
<dbReference type="Gene3D" id="1.10.3720.10">
    <property type="entry name" value="MetI-like"/>
    <property type="match status" value="1"/>
</dbReference>
<proteinExistence type="inferred from homology"/>
<accession>A0A147F8K9</accession>
<name>A0A147F8K9_MICTE</name>
<dbReference type="InterPro" id="IPR035906">
    <property type="entry name" value="MetI-like_sf"/>
</dbReference>
<evidence type="ECO:0000256" key="1">
    <source>
        <dbReference type="ARBA" id="ARBA00004651"/>
    </source>
</evidence>
<dbReference type="PANTHER" id="PTHR43744">
    <property type="entry name" value="ABC TRANSPORTER PERMEASE PROTEIN MG189-RELATED-RELATED"/>
    <property type="match status" value="1"/>
</dbReference>
<evidence type="ECO:0000313" key="10">
    <source>
        <dbReference type="Proteomes" id="UP000072189"/>
    </source>
</evidence>
<dbReference type="SUPFAM" id="SSF161098">
    <property type="entry name" value="MetI-like"/>
    <property type="match status" value="1"/>
</dbReference>
<feature type="transmembrane region" description="Helical" evidence="7">
    <location>
        <begin position="130"/>
        <end position="154"/>
    </location>
</feature>
<keyword evidence="5 7" id="KW-1133">Transmembrane helix</keyword>
<dbReference type="AlphaFoldDB" id="A0A147F8K9"/>
<evidence type="ECO:0000256" key="2">
    <source>
        <dbReference type="ARBA" id="ARBA00022448"/>
    </source>
</evidence>
<dbReference type="CDD" id="cd06261">
    <property type="entry name" value="TM_PBP2"/>
    <property type="match status" value="1"/>
</dbReference>
<evidence type="ECO:0000313" key="9">
    <source>
        <dbReference type="EMBL" id="KTS12805.1"/>
    </source>
</evidence>
<keyword evidence="4 7" id="KW-0812">Transmembrane</keyword>
<gene>
    <name evidence="9" type="ORF">RSA3_07705</name>
</gene>
<dbReference type="EMBL" id="LDRV01000043">
    <property type="protein sequence ID" value="KTS12805.1"/>
    <property type="molecule type" value="Genomic_DNA"/>
</dbReference>
<protein>
    <submittedName>
        <fullName evidence="9">ABC transporter permease</fullName>
    </submittedName>
</protein>
<dbReference type="InterPro" id="IPR000515">
    <property type="entry name" value="MetI-like"/>
</dbReference>
<feature type="transmembrane region" description="Helical" evidence="7">
    <location>
        <begin position="33"/>
        <end position="52"/>
    </location>
</feature>
<evidence type="ECO:0000256" key="3">
    <source>
        <dbReference type="ARBA" id="ARBA00022475"/>
    </source>
</evidence>
<dbReference type="GO" id="GO:0055085">
    <property type="term" value="P:transmembrane transport"/>
    <property type="evidence" value="ECO:0007669"/>
    <property type="project" value="InterPro"/>
</dbReference>
<comment type="similarity">
    <text evidence="7">Belongs to the binding-protein-dependent transport system permease family.</text>
</comment>
<organism evidence="9 10">
    <name type="scientific">Microbacterium testaceum</name>
    <name type="common">Aureobacterium testaceum</name>
    <name type="synonym">Brevibacterium testaceum</name>
    <dbReference type="NCBI Taxonomy" id="2033"/>
    <lineage>
        <taxon>Bacteria</taxon>
        <taxon>Bacillati</taxon>
        <taxon>Actinomycetota</taxon>
        <taxon>Actinomycetes</taxon>
        <taxon>Micrococcales</taxon>
        <taxon>Microbacteriaceae</taxon>
        <taxon>Microbacterium</taxon>
    </lineage>
</organism>
<dbReference type="Proteomes" id="UP000072189">
    <property type="component" value="Unassembled WGS sequence"/>
</dbReference>
<sequence length="302" mass="33108">MKVFRRAPSDGEQTGGLISVTDRNRPSVRAGTAAINALLLGTLVLTGLYPLYWTVKGAISLTQQLLREPLRPWPDPVQIENLALAWNQLDIGRYLLNTVVLVAGSWVIQIGVCTLAAYALAILRPWWGKYVYGAILATLFVPGTVTLISLYLTVRSMPVTGWNLLNTPWAIWGPAAVSAFSIVILKRFFDDIPREIIEAAELDGASPFAVFRMVVLPVSVPILAVTSLMSIMWSWKEFLWPLVVLTEPSAQPLSVALPRLASQADQSLLIAGMLIALVPPVLLFVIFQRYITRGLGYTGVKG</sequence>
<feature type="transmembrane region" description="Helical" evidence="7">
    <location>
        <begin position="268"/>
        <end position="287"/>
    </location>
</feature>
<comment type="subcellular location">
    <subcellularLocation>
        <location evidence="1 7">Cell membrane</location>
        <topology evidence="1 7">Multi-pass membrane protein</topology>
    </subcellularLocation>
</comment>
<comment type="caution">
    <text evidence="9">The sequence shown here is derived from an EMBL/GenBank/DDBJ whole genome shotgun (WGS) entry which is preliminary data.</text>
</comment>
<keyword evidence="6 7" id="KW-0472">Membrane</keyword>
<keyword evidence="3" id="KW-1003">Cell membrane</keyword>
<feature type="transmembrane region" description="Helical" evidence="7">
    <location>
        <begin position="169"/>
        <end position="189"/>
    </location>
</feature>
<keyword evidence="2 7" id="KW-0813">Transport</keyword>
<feature type="transmembrane region" description="Helical" evidence="7">
    <location>
        <begin position="94"/>
        <end position="123"/>
    </location>
</feature>
<dbReference type="GO" id="GO:0005886">
    <property type="term" value="C:plasma membrane"/>
    <property type="evidence" value="ECO:0007669"/>
    <property type="project" value="UniProtKB-SubCell"/>
</dbReference>